<evidence type="ECO:0008006" key="3">
    <source>
        <dbReference type="Google" id="ProtNLM"/>
    </source>
</evidence>
<dbReference type="OMA" id="AKSEQKW"/>
<organism evidence="1 2">
    <name type="scientific">Haemaphysalis longicornis</name>
    <name type="common">Bush tick</name>
    <dbReference type="NCBI Taxonomy" id="44386"/>
    <lineage>
        <taxon>Eukaryota</taxon>
        <taxon>Metazoa</taxon>
        <taxon>Ecdysozoa</taxon>
        <taxon>Arthropoda</taxon>
        <taxon>Chelicerata</taxon>
        <taxon>Arachnida</taxon>
        <taxon>Acari</taxon>
        <taxon>Parasitiformes</taxon>
        <taxon>Ixodida</taxon>
        <taxon>Ixodoidea</taxon>
        <taxon>Ixodidae</taxon>
        <taxon>Haemaphysalinae</taxon>
        <taxon>Haemaphysalis</taxon>
    </lineage>
</organism>
<proteinExistence type="predicted"/>
<dbReference type="EMBL" id="JABSTR010000002">
    <property type="protein sequence ID" value="KAH9364735.1"/>
    <property type="molecule type" value="Genomic_DNA"/>
</dbReference>
<evidence type="ECO:0000313" key="2">
    <source>
        <dbReference type="Proteomes" id="UP000821853"/>
    </source>
</evidence>
<evidence type="ECO:0000313" key="1">
    <source>
        <dbReference type="EMBL" id="KAH9364735.1"/>
    </source>
</evidence>
<dbReference type="Proteomes" id="UP000821853">
    <property type="component" value="Chromosome 10"/>
</dbReference>
<dbReference type="VEuPathDB" id="VectorBase:HLOH_055663"/>
<reference evidence="1 2" key="1">
    <citation type="journal article" date="2020" name="Cell">
        <title>Large-Scale Comparative Analyses of Tick Genomes Elucidate Their Genetic Diversity and Vector Capacities.</title>
        <authorList>
            <consortium name="Tick Genome and Microbiome Consortium (TIGMIC)"/>
            <person name="Jia N."/>
            <person name="Wang J."/>
            <person name="Shi W."/>
            <person name="Du L."/>
            <person name="Sun Y."/>
            <person name="Zhan W."/>
            <person name="Jiang J.F."/>
            <person name="Wang Q."/>
            <person name="Zhang B."/>
            <person name="Ji P."/>
            <person name="Bell-Sakyi L."/>
            <person name="Cui X.M."/>
            <person name="Yuan T.T."/>
            <person name="Jiang B.G."/>
            <person name="Yang W.F."/>
            <person name="Lam T.T."/>
            <person name="Chang Q.C."/>
            <person name="Ding S.J."/>
            <person name="Wang X.J."/>
            <person name="Zhu J.G."/>
            <person name="Ruan X.D."/>
            <person name="Zhao L."/>
            <person name="Wei J.T."/>
            <person name="Ye R.Z."/>
            <person name="Que T.C."/>
            <person name="Du C.H."/>
            <person name="Zhou Y.H."/>
            <person name="Cheng J.X."/>
            <person name="Dai P.F."/>
            <person name="Guo W.B."/>
            <person name="Han X.H."/>
            <person name="Huang E.J."/>
            <person name="Li L.F."/>
            <person name="Wei W."/>
            <person name="Gao Y.C."/>
            <person name="Liu J.Z."/>
            <person name="Shao H.Z."/>
            <person name="Wang X."/>
            <person name="Wang C.C."/>
            <person name="Yang T.C."/>
            <person name="Huo Q.B."/>
            <person name="Li W."/>
            <person name="Chen H.Y."/>
            <person name="Chen S.E."/>
            <person name="Zhou L.G."/>
            <person name="Ni X.B."/>
            <person name="Tian J.H."/>
            <person name="Sheng Y."/>
            <person name="Liu T."/>
            <person name="Pan Y.S."/>
            <person name="Xia L.Y."/>
            <person name="Li J."/>
            <person name="Zhao F."/>
            <person name="Cao W.C."/>
        </authorList>
    </citation>
    <scope>NUCLEOTIDE SEQUENCE [LARGE SCALE GENOMIC DNA]</scope>
    <source>
        <strain evidence="1">HaeL-2018</strain>
    </source>
</reference>
<dbReference type="AlphaFoldDB" id="A0A9J6FPM0"/>
<protein>
    <recommendedName>
        <fullName evidence="3">Tick transposon</fullName>
    </recommendedName>
</protein>
<name>A0A9J6FPM0_HAELO</name>
<sequence length="228" mass="26605">MGWSPYEVREARAKLHYAGRIKFMATTNYCKRLYMHLRYRNLKTGWLKRLTSLEIKYSQNSTKHEAKSEQKWQQIVNKELPSASKLTWRIAVSRKQSLAEYLKHSEEPAPMPYYRGDRDSALLFQARTGSLLTQQRRHELFGADLTCRLCGAQSKTIQHVIQVCTKLNDEHQEATTLADSVAFTGAPEKTKEQQASHTKRRLRRWEQYCRSLEKVPTRRISCIDQVGS</sequence>
<gene>
    <name evidence="1" type="ORF">HPB48_014868</name>
</gene>
<comment type="caution">
    <text evidence="1">The sequence shown here is derived from an EMBL/GenBank/DDBJ whole genome shotgun (WGS) entry which is preliminary data.</text>
</comment>
<keyword evidence="2" id="KW-1185">Reference proteome</keyword>
<accession>A0A9J6FPM0</accession>
<dbReference type="OrthoDB" id="5962029at2759"/>